<evidence type="ECO:0000256" key="1">
    <source>
        <dbReference type="SAM" id="SignalP"/>
    </source>
</evidence>
<organism evidence="2">
    <name type="scientific">Oryza sativa subsp. japonica</name>
    <name type="common">Rice</name>
    <dbReference type="NCBI Taxonomy" id="39947"/>
    <lineage>
        <taxon>Eukaryota</taxon>
        <taxon>Viridiplantae</taxon>
        <taxon>Streptophyta</taxon>
        <taxon>Embryophyta</taxon>
        <taxon>Tracheophyta</taxon>
        <taxon>Spermatophyta</taxon>
        <taxon>Magnoliopsida</taxon>
        <taxon>Liliopsida</taxon>
        <taxon>Poales</taxon>
        <taxon>Poaceae</taxon>
        <taxon>BOP clade</taxon>
        <taxon>Oryzoideae</taxon>
        <taxon>Oryzeae</taxon>
        <taxon>Oryzinae</taxon>
        <taxon>Oryza</taxon>
        <taxon>Oryza sativa</taxon>
    </lineage>
</organism>
<keyword evidence="1" id="KW-0732">Signal</keyword>
<proteinExistence type="predicted"/>
<evidence type="ECO:0000313" key="2">
    <source>
        <dbReference type="EMBL" id="BAA06829.1"/>
    </source>
</evidence>
<feature type="signal peptide" evidence="1">
    <location>
        <begin position="1"/>
        <end position="18"/>
    </location>
</feature>
<feature type="chain" id="PRO_5004221626" evidence="1">
    <location>
        <begin position="19"/>
        <end position="136"/>
    </location>
</feature>
<reference evidence="2" key="1">
    <citation type="journal article" date="1985" name="Dokl. Akad. Nauk SSSR">
        <title>Structure of long and short copies of the mobile dispersed gene MDG3 of Drosophila melanogaster.</title>
        <authorList>
            <person name="Baev A.A."/>
            <person name="Dzhumagaliev E.B."/>
            <person name="Lyubomirskaya N.V."/>
            <person name="Mizrokhi L.Y."/>
            <person name="Il'in Y.V."/>
        </authorList>
    </citation>
    <scope>NUCLEOTIDE SEQUENCE</scope>
</reference>
<dbReference type="GO" id="GO:0005739">
    <property type="term" value="C:mitochondrion"/>
    <property type="evidence" value="ECO:0000250"/>
    <property type="project" value="Gramene"/>
</dbReference>
<dbReference type="EMBL" id="D32052">
    <property type="protein sequence ID" value="BAA06829.1"/>
    <property type="molecule type" value="Genomic_DNA"/>
</dbReference>
<keyword evidence="2" id="KW-0496">Mitochondrion</keyword>
<reference evidence="2" key="3">
    <citation type="journal article" date="1995" name="Curr. Genet.">
        <title>The rps3-rpl16-nad3-rps12 gene cluster in rice mitochondrial DNA is transcribed from alternative promoters.</title>
        <authorList>
            <person name="Nakazono M."/>
            <person name="Itadani H."/>
            <person name="Wakasugi T."/>
            <person name="Tsutsumi N."/>
            <person name="Sugiura M."/>
            <person name="Hirai A."/>
        </authorList>
    </citation>
    <scope>NUCLEOTIDE SEQUENCE</scope>
</reference>
<accession>Q35320</accession>
<name>Q35320_ORYSJ</name>
<geneLocation type="mitochondrion" evidence="2"/>
<reference evidence="2" key="2">
    <citation type="journal article" date="1994" name="Plant Cell Physiol.">
        <title>Nucleotide sequence of a 28-kbp portion of rice mitochondrial DNA: the existence of many sequences that correspond to parts of mitochondrial genes in intergenic regions.</title>
        <authorList>
            <person name="Itadani H."/>
            <person name="Wakasugi T."/>
            <person name="Sugita M."/>
            <person name="Sugiura M."/>
            <person name="Nakazono M."/>
            <person name="Hirai A."/>
        </authorList>
    </citation>
    <scope>NUCLEOTIDE SEQUENCE</scope>
</reference>
<protein>
    <submittedName>
        <fullName evidence="2">ORF136</fullName>
    </submittedName>
</protein>
<sequence>MQLCLSVTLFWLVGSAYRRVTGVLRLGCKGRNSWEIPGLKETRDIQTLGTMGNEGGAERRGCAFTKPFLEKIDFSSEANETLPQLADRIDCPESLIGWWLECISYIYLFISWLNSTVNRRIFLCNFGILKCVHFFW</sequence>
<dbReference type="PIR" id="T03208">
    <property type="entry name" value="T03208"/>
</dbReference>
<dbReference type="AlphaFoldDB" id="Q35320"/>